<gene>
    <name evidence="1" type="ORF">GTA51_04750</name>
</gene>
<proteinExistence type="predicted"/>
<name>A0A7C9IRW4_9BACT</name>
<evidence type="ECO:0000313" key="1">
    <source>
        <dbReference type="EMBL" id="MYL82447.1"/>
    </source>
</evidence>
<reference evidence="1 2" key="1">
    <citation type="submission" date="2020-01" db="EMBL/GenBank/DDBJ databases">
        <title>Genome sequence of Desulfovibrio aerotolerans DSM 16695(T).</title>
        <authorList>
            <person name="Karnachuk O."/>
            <person name="Avakyan M."/>
            <person name="Mardanov A."/>
            <person name="Kadnikov V."/>
            <person name="Ravin N."/>
        </authorList>
    </citation>
    <scope>NUCLEOTIDE SEQUENCE [LARGE SCALE GENOMIC DNA]</scope>
    <source>
        <strain evidence="1 2">DSM 16695</strain>
    </source>
</reference>
<comment type="caution">
    <text evidence="1">The sequence shown here is derived from an EMBL/GenBank/DDBJ whole genome shotgun (WGS) entry which is preliminary data.</text>
</comment>
<dbReference type="AlphaFoldDB" id="A0A7C9IRW4"/>
<evidence type="ECO:0000313" key="2">
    <source>
        <dbReference type="Proteomes" id="UP000482487"/>
    </source>
</evidence>
<dbReference type="OrthoDB" id="1522784at2"/>
<dbReference type="PANTHER" id="PTHR47473:SF1">
    <property type="entry name" value="METHYLTRANSFERASE DOMAIN-CONTAINING PROTEIN"/>
    <property type="match status" value="1"/>
</dbReference>
<dbReference type="InterPro" id="IPR021829">
    <property type="entry name" value="DUF3419"/>
</dbReference>
<sequence length="389" mass="44394">MKQQPKLTQRLQDAFFGLVYRNRLIYNTCWEDPRLDRRLLGLTSASRVAVITSAGDNALDYLLDDPAQVDCVDLNFRQNALLELKRGLFLHGTFEELFSFFGDGGGPNCAAIYARIRKHLPAYAAAYWDDNIGYFKAGRLSRSFYYHGASGVVAFAFSRLLGLIKPRVRREIPRLLAARTPDEQRRAYAAIEPAFWDRLSRWLVGRPELMALLGVPQPQIRLIRDSHPGGLEGFVRDKVRQVFTEVPMAENYFWRVYMTGRYTRECCPEYLKEANFAVIRERLPRLFIHTESLSDLLGRKKGFYSHIVLLDHQDWLAHHNPQALAEEWDGIFAAAAPQAKLLMRSAGLDVSFVPDAARQRLRFLPELTQPLHAADRVGTYGSQHLAVVG</sequence>
<dbReference type="RefSeq" id="WP_160959133.1">
    <property type="nucleotide sequence ID" value="NZ_WVUD01000005.1"/>
</dbReference>
<dbReference type="PANTHER" id="PTHR47473">
    <property type="entry name" value="BTA1P"/>
    <property type="match status" value="1"/>
</dbReference>
<accession>A0A7C9IRW4</accession>
<protein>
    <submittedName>
        <fullName evidence="1">DUF3419 family protein</fullName>
    </submittedName>
</protein>
<dbReference type="EMBL" id="WVUD01000005">
    <property type="protein sequence ID" value="MYL82447.1"/>
    <property type="molecule type" value="Genomic_DNA"/>
</dbReference>
<dbReference type="Pfam" id="PF11899">
    <property type="entry name" value="DUF3419"/>
    <property type="match status" value="1"/>
</dbReference>
<organism evidence="1 2">
    <name type="scientific">Solidesulfovibrio aerotolerans</name>
    <dbReference type="NCBI Taxonomy" id="295255"/>
    <lineage>
        <taxon>Bacteria</taxon>
        <taxon>Pseudomonadati</taxon>
        <taxon>Thermodesulfobacteriota</taxon>
        <taxon>Desulfovibrionia</taxon>
        <taxon>Desulfovibrionales</taxon>
        <taxon>Desulfovibrionaceae</taxon>
        <taxon>Solidesulfovibrio</taxon>
    </lineage>
</organism>
<dbReference type="Proteomes" id="UP000482487">
    <property type="component" value="Unassembled WGS sequence"/>
</dbReference>
<keyword evidence="2" id="KW-1185">Reference proteome</keyword>